<evidence type="ECO:0000313" key="2">
    <source>
        <dbReference type="EMBL" id="MFD0852722.1"/>
    </source>
</evidence>
<name>A0ABW3CGP8_9ACTN</name>
<keyword evidence="3" id="KW-1185">Reference proteome</keyword>
<dbReference type="InterPro" id="IPR036420">
    <property type="entry name" value="BRCT_dom_sf"/>
</dbReference>
<sequence length="86" mass="8665">GVTVVITGSLAGYSRDSAAEAVQALGGKVSGSVSKKTGFVVVGDSPGSKYDKAVKLGVPVLDEDGFRVLLNEGPEAARNVTQSVEA</sequence>
<dbReference type="SUPFAM" id="SSF52113">
    <property type="entry name" value="BRCT domain"/>
    <property type="match status" value="1"/>
</dbReference>
<dbReference type="CDD" id="cd17748">
    <property type="entry name" value="BRCT_DNA_ligase_like"/>
    <property type="match status" value="1"/>
</dbReference>
<gene>
    <name evidence="2" type="ORF">ACFQ07_10830</name>
</gene>
<dbReference type="PROSITE" id="PS50172">
    <property type="entry name" value="BRCT"/>
    <property type="match status" value="1"/>
</dbReference>
<evidence type="ECO:0000313" key="3">
    <source>
        <dbReference type="Proteomes" id="UP001597083"/>
    </source>
</evidence>
<feature type="domain" description="BRCT" evidence="1">
    <location>
        <begin position="1"/>
        <end position="64"/>
    </location>
</feature>
<proteinExistence type="predicted"/>
<protein>
    <submittedName>
        <fullName evidence="2">BRCT domain-containing protein</fullName>
    </submittedName>
</protein>
<reference evidence="3" key="1">
    <citation type="journal article" date="2019" name="Int. J. Syst. Evol. Microbiol.">
        <title>The Global Catalogue of Microorganisms (GCM) 10K type strain sequencing project: providing services to taxonomists for standard genome sequencing and annotation.</title>
        <authorList>
            <consortium name="The Broad Institute Genomics Platform"/>
            <consortium name="The Broad Institute Genome Sequencing Center for Infectious Disease"/>
            <person name="Wu L."/>
            <person name="Ma J."/>
        </authorList>
    </citation>
    <scope>NUCLEOTIDE SEQUENCE [LARGE SCALE GENOMIC DNA]</scope>
    <source>
        <strain evidence="3">JCM 31696</strain>
    </source>
</reference>
<dbReference type="Proteomes" id="UP001597083">
    <property type="component" value="Unassembled WGS sequence"/>
</dbReference>
<dbReference type="InterPro" id="IPR001357">
    <property type="entry name" value="BRCT_dom"/>
</dbReference>
<accession>A0ABW3CGP8</accession>
<feature type="non-terminal residue" evidence="2">
    <location>
        <position position="1"/>
    </location>
</feature>
<dbReference type="EMBL" id="JBHTIR010001579">
    <property type="protein sequence ID" value="MFD0852722.1"/>
    <property type="molecule type" value="Genomic_DNA"/>
</dbReference>
<dbReference type="SMART" id="SM00292">
    <property type="entry name" value="BRCT"/>
    <property type="match status" value="1"/>
</dbReference>
<organism evidence="2 3">
    <name type="scientific">Actinomadura adrarensis</name>
    <dbReference type="NCBI Taxonomy" id="1819600"/>
    <lineage>
        <taxon>Bacteria</taxon>
        <taxon>Bacillati</taxon>
        <taxon>Actinomycetota</taxon>
        <taxon>Actinomycetes</taxon>
        <taxon>Streptosporangiales</taxon>
        <taxon>Thermomonosporaceae</taxon>
        <taxon>Actinomadura</taxon>
    </lineage>
</organism>
<dbReference type="Pfam" id="PF00533">
    <property type="entry name" value="BRCT"/>
    <property type="match status" value="1"/>
</dbReference>
<comment type="caution">
    <text evidence="2">The sequence shown here is derived from an EMBL/GenBank/DDBJ whole genome shotgun (WGS) entry which is preliminary data.</text>
</comment>
<dbReference type="Gene3D" id="3.40.50.10190">
    <property type="entry name" value="BRCT domain"/>
    <property type="match status" value="1"/>
</dbReference>
<evidence type="ECO:0000259" key="1">
    <source>
        <dbReference type="PROSITE" id="PS50172"/>
    </source>
</evidence>